<dbReference type="GO" id="GO:0005829">
    <property type="term" value="C:cytosol"/>
    <property type="evidence" value="ECO:0007669"/>
    <property type="project" value="TreeGrafter"/>
</dbReference>
<evidence type="ECO:0000259" key="9">
    <source>
        <dbReference type="PROSITE" id="PS51755"/>
    </source>
</evidence>
<keyword evidence="2" id="KW-0902">Two-component regulatory system</keyword>
<dbReference type="GO" id="GO:0006355">
    <property type="term" value="P:regulation of DNA-templated transcription"/>
    <property type="evidence" value="ECO:0007669"/>
    <property type="project" value="InterPro"/>
</dbReference>
<dbReference type="GO" id="GO:0032993">
    <property type="term" value="C:protein-DNA complex"/>
    <property type="evidence" value="ECO:0007669"/>
    <property type="project" value="TreeGrafter"/>
</dbReference>
<evidence type="ECO:0000256" key="1">
    <source>
        <dbReference type="ARBA" id="ARBA00022553"/>
    </source>
</evidence>
<dbReference type="InterPro" id="IPR039420">
    <property type="entry name" value="WalR-like"/>
</dbReference>
<evidence type="ECO:0000256" key="5">
    <source>
        <dbReference type="ARBA" id="ARBA00023163"/>
    </source>
</evidence>
<name>A0A0V8GDR4_9BACL</name>
<dbReference type="InterPro" id="IPR011006">
    <property type="entry name" value="CheY-like_superfamily"/>
</dbReference>
<dbReference type="Gene3D" id="1.10.10.10">
    <property type="entry name" value="Winged helix-like DNA-binding domain superfamily/Winged helix DNA-binding domain"/>
    <property type="match status" value="1"/>
</dbReference>
<dbReference type="PANTHER" id="PTHR48111:SF1">
    <property type="entry name" value="TWO-COMPONENT RESPONSE REGULATOR ORR33"/>
    <property type="match status" value="1"/>
</dbReference>
<dbReference type="GO" id="GO:0000976">
    <property type="term" value="F:transcription cis-regulatory region binding"/>
    <property type="evidence" value="ECO:0007669"/>
    <property type="project" value="TreeGrafter"/>
</dbReference>
<dbReference type="GO" id="GO:0000156">
    <property type="term" value="F:phosphorelay response regulator activity"/>
    <property type="evidence" value="ECO:0007669"/>
    <property type="project" value="TreeGrafter"/>
</dbReference>
<keyword evidence="1 6" id="KW-0597">Phosphoprotein</keyword>
<dbReference type="AlphaFoldDB" id="A0A0V8GDR4"/>
<feature type="DNA-binding region" description="OmpR/PhoB-type" evidence="7">
    <location>
        <begin position="124"/>
        <end position="222"/>
    </location>
</feature>
<keyword evidence="5" id="KW-0804">Transcription</keyword>
<dbReference type="CDD" id="cd17574">
    <property type="entry name" value="REC_OmpR"/>
    <property type="match status" value="1"/>
</dbReference>
<feature type="domain" description="Response regulatory" evidence="8">
    <location>
        <begin position="2"/>
        <end position="116"/>
    </location>
</feature>
<dbReference type="Gene3D" id="6.10.250.690">
    <property type="match status" value="1"/>
</dbReference>
<dbReference type="OrthoDB" id="9790442at2"/>
<evidence type="ECO:0000256" key="4">
    <source>
        <dbReference type="ARBA" id="ARBA00023125"/>
    </source>
</evidence>
<evidence type="ECO:0000256" key="6">
    <source>
        <dbReference type="PROSITE-ProRule" id="PRU00169"/>
    </source>
</evidence>
<keyword evidence="4 7" id="KW-0238">DNA-binding</keyword>
<dbReference type="Proteomes" id="UP000053797">
    <property type="component" value="Unassembled WGS sequence"/>
</dbReference>
<dbReference type="CDD" id="cd00383">
    <property type="entry name" value="trans_reg_C"/>
    <property type="match status" value="1"/>
</dbReference>
<sequence length="225" mass="25495">MRVLVAEDDQRLAKMLRLHLERAGYQVDVAQDGVEALLQCQTYRYDLLVLDWMMPRKSGVEVAATLRQEQFEGGILMLTARDTEIDLVHGLDSGADDYLVKPFQSNELLARLRALSRRQQKAFVSTVSFNGLLLDLSSQTISYERHPIDLTRREFEFLSLLLRRSGQVMSRELIIEVVWGIGADITDNALDALVRLVRKKLDAVGAPNLIRTVRGFGYRLGDPHA</sequence>
<dbReference type="PROSITE" id="PS50110">
    <property type="entry name" value="RESPONSE_REGULATORY"/>
    <property type="match status" value="1"/>
</dbReference>
<gene>
    <name evidence="10" type="ORF">AS033_12195</name>
</gene>
<evidence type="ECO:0000256" key="3">
    <source>
        <dbReference type="ARBA" id="ARBA00023015"/>
    </source>
</evidence>
<protein>
    <submittedName>
        <fullName evidence="10">Two-component system response regulator</fullName>
    </submittedName>
</protein>
<feature type="domain" description="OmpR/PhoB-type" evidence="9">
    <location>
        <begin position="124"/>
        <end position="222"/>
    </location>
</feature>
<feature type="modified residue" description="4-aspartylphosphate" evidence="6">
    <location>
        <position position="51"/>
    </location>
</feature>
<dbReference type="SMART" id="SM00862">
    <property type="entry name" value="Trans_reg_C"/>
    <property type="match status" value="1"/>
</dbReference>
<dbReference type="Gene3D" id="3.40.50.2300">
    <property type="match status" value="1"/>
</dbReference>
<dbReference type="FunFam" id="3.40.50.2300:FF:000002">
    <property type="entry name" value="DNA-binding response regulator PhoP"/>
    <property type="match status" value="1"/>
</dbReference>
<dbReference type="InterPro" id="IPR001789">
    <property type="entry name" value="Sig_transdc_resp-reg_receiver"/>
</dbReference>
<dbReference type="PANTHER" id="PTHR48111">
    <property type="entry name" value="REGULATOR OF RPOS"/>
    <property type="match status" value="1"/>
</dbReference>
<accession>A0A0V8GDR4</accession>
<dbReference type="RefSeq" id="WP_058265660.1">
    <property type="nucleotide sequence ID" value="NZ_FMYN01000004.1"/>
</dbReference>
<comment type="caution">
    <text evidence="10">The sequence shown here is derived from an EMBL/GenBank/DDBJ whole genome shotgun (WGS) entry which is preliminary data.</text>
</comment>
<proteinExistence type="predicted"/>
<organism evidence="10 11">
    <name type="scientific">Exiguobacterium indicum</name>
    <dbReference type="NCBI Taxonomy" id="296995"/>
    <lineage>
        <taxon>Bacteria</taxon>
        <taxon>Bacillati</taxon>
        <taxon>Bacillota</taxon>
        <taxon>Bacilli</taxon>
        <taxon>Bacillales</taxon>
        <taxon>Bacillales Family XII. Incertae Sedis</taxon>
        <taxon>Exiguobacterium</taxon>
    </lineage>
</organism>
<dbReference type="InterPro" id="IPR036388">
    <property type="entry name" value="WH-like_DNA-bd_sf"/>
</dbReference>
<dbReference type="InterPro" id="IPR001867">
    <property type="entry name" value="OmpR/PhoB-type_DNA-bd"/>
</dbReference>
<keyword evidence="3" id="KW-0805">Transcription regulation</keyword>
<evidence type="ECO:0000313" key="11">
    <source>
        <dbReference type="Proteomes" id="UP000053797"/>
    </source>
</evidence>
<dbReference type="SMART" id="SM00448">
    <property type="entry name" value="REC"/>
    <property type="match status" value="1"/>
</dbReference>
<evidence type="ECO:0000313" key="10">
    <source>
        <dbReference type="EMBL" id="KSU48379.1"/>
    </source>
</evidence>
<reference evidence="10 11" key="1">
    <citation type="journal article" date="2015" name="Int. J. Syst. Evol. Microbiol.">
        <title>Exiguobacterium enclense sp. nov., isolated from sediment.</title>
        <authorList>
            <person name="Dastager S.G."/>
            <person name="Mawlankar R."/>
            <person name="Sonalkar V.V."/>
            <person name="Thorat M.N."/>
            <person name="Mual P."/>
            <person name="Verma A."/>
            <person name="Krishnamurthi S."/>
            <person name="Tang S.K."/>
            <person name="Li W.J."/>
        </authorList>
    </citation>
    <scope>NUCLEOTIDE SEQUENCE [LARGE SCALE GENOMIC DNA]</scope>
    <source>
        <strain evidence="10 11">NIO-1109</strain>
    </source>
</reference>
<evidence type="ECO:0000259" key="8">
    <source>
        <dbReference type="PROSITE" id="PS50110"/>
    </source>
</evidence>
<dbReference type="EMBL" id="LNQL01000004">
    <property type="protein sequence ID" value="KSU48379.1"/>
    <property type="molecule type" value="Genomic_DNA"/>
</dbReference>
<dbReference type="Pfam" id="PF00486">
    <property type="entry name" value="Trans_reg_C"/>
    <property type="match status" value="1"/>
</dbReference>
<evidence type="ECO:0000256" key="7">
    <source>
        <dbReference type="PROSITE-ProRule" id="PRU01091"/>
    </source>
</evidence>
<dbReference type="PROSITE" id="PS51755">
    <property type="entry name" value="OMPR_PHOB"/>
    <property type="match status" value="1"/>
</dbReference>
<evidence type="ECO:0000256" key="2">
    <source>
        <dbReference type="ARBA" id="ARBA00023012"/>
    </source>
</evidence>
<dbReference type="Pfam" id="PF00072">
    <property type="entry name" value="Response_reg"/>
    <property type="match status" value="1"/>
</dbReference>
<dbReference type="SUPFAM" id="SSF52172">
    <property type="entry name" value="CheY-like"/>
    <property type="match status" value="1"/>
</dbReference>